<keyword evidence="1" id="KW-0175">Coiled coil</keyword>
<name>A0A8J6THL7_9BACT</name>
<reference evidence="3 4" key="1">
    <citation type="submission" date="2020-08" db="EMBL/GenBank/DDBJ databases">
        <title>Bridging the membrane lipid divide: bacteria of the FCB group superphylum have the potential to synthesize archaeal ether lipids.</title>
        <authorList>
            <person name="Villanueva L."/>
            <person name="Von Meijenfeldt F.A.B."/>
            <person name="Westbye A.B."/>
            <person name="Yadav S."/>
            <person name="Hopmans E.C."/>
            <person name="Dutilh B.E."/>
            <person name="Sinninghe Damste J.S."/>
        </authorList>
    </citation>
    <scope>NUCLEOTIDE SEQUENCE [LARGE SCALE GENOMIC DNA]</scope>
    <source>
        <strain evidence="3">NIOZ-UU30</strain>
    </source>
</reference>
<sequence length="94" mass="10286">MKTLIGGAVAAVLGLIGMSVWWKPFLQLLAGAIPVTLLLGGGLALYLGFDELKDTWKKEEPSFDTSSSSDESEKYKKEIEDLKKEIEALKVEKA</sequence>
<dbReference type="Proteomes" id="UP000603434">
    <property type="component" value="Unassembled WGS sequence"/>
</dbReference>
<organism evidence="3 4">
    <name type="scientific">Candidatus Desulfatibia profunda</name>
    <dbReference type="NCBI Taxonomy" id="2841695"/>
    <lineage>
        <taxon>Bacteria</taxon>
        <taxon>Pseudomonadati</taxon>
        <taxon>Thermodesulfobacteriota</taxon>
        <taxon>Desulfobacteria</taxon>
        <taxon>Desulfobacterales</taxon>
        <taxon>Desulfobacterales incertae sedis</taxon>
        <taxon>Candidatus Desulfatibia</taxon>
    </lineage>
</organism>
<protein>
    <submittedName>
        <fullName evidence="3">Uncharacterized protein</fullName>
    </submittedName>
</protein>
<comment type="caution">
    <text evidence="3">The sequence shown here is derived from an EMBL/GenBank/DDBJ whole genome shotgun (WGS) entry which is preliminary data.</text>
</comment>
<keyword evidence="2" id="KW-0472">Membrane</keyword>
<dbReference type="AlphaFoldDB" id="A0A8J6THL7"/>
<evidence type="ECO:0000256" key="2">
    <source>
        <dbReference type="SAM" id="Phobius"/>
    </source>
</evidence>
<dbReference type="EMBL" id="JACNJH010000039">
    <property type="protein sequence ID" value="MBC8359917.1"/>
    <property type="molecule type" value="Genomic_DNA"/>
</dbReference>
<feature type="transmembrane region" description="Helical" evidence="2">
    <location>
        <begin position="29"/>
        <end position="49"/>
    </location>
</feature>
<evidence type="ECO:0000313" key="3">
    <source>
        <dbReference type="EMBL" id="MBC8359917.1"/>
    </source>
</evidence>
<dbReference type="InterPro" id="IPR058806">
    <property type="entry name" value="MamI"/>
</dbReference>
<evidence type="ECO:0000256" key="1">
    <source>
        <dbReference type="SAM" id="Coils"/>
    </source>
</evidence>
<keyword evidence="2" id="KW-0812">Transmembrane</keyword>
<feature type="coiled-coil region" evidence="1">
    <location>
        <begin position="65"/>
        <end position="92"/>
    </location>
</feature>
<keyword evidence="2" id="KW-1133">Transmembrane helix</keyword>
<accession>A0A8J6THL7</accession>
<proteinExistence type="predicted"/>
<gene>
    <name evidence="3" type="ORF">H8E23_00780</name>
</gene>
<dbReference type="Pfam" id="PF26391">
    <property type="entry name" value="MamI"/>
    <property type="match status" value="1"/>
</dbReference>
<evidence type="ECO:0000313" key="4">
    <source>
        <dbReference type="Proteomes" id="UP000603434"/>
    </source>
</evidence>